<gene>
    <name evidence="1" type="ORF">Sradi_3286200</name>
</gene>
<dbReference type="EMBL" id="JACGWJ010000014">
    <property type="protein sequence ID" value="KAL0373705.1"/>
    <property type="molecule type" value="Genomic_DNA"/>
</dbReference>
<evidence type="ECO:0000313" key="1">
    <source>
        <dbReference type="EMBL" id="KAL0373705.1"/>
    </source>
</evidence>
<organism evidence="1">
    <name type="scientific">Sesamum radiatum</name>
    <name type="common">Black benniseed</name>
    <dbReference type="NCBI Taxonomy" id="300843"/>
    <lineage>
        <taxon>Eukaryota</taxon>
        <taxon>Viridiplantae</taxon>
        <taxon>Streptophyta</taxon>
        <taxon>Embryophyta</taxon>
        <taxon>Tracheophyta</taxon>
        <taxon>Spermatophyta</taxon>
        <taxon>Magnoliopsida</taxon>
        <taxon>eudicotyledons</taxon>
        <taxon>Gunneridae</taxon>
        <taxon>Pentapetalae</taxon>
        <taxon>asterids</taxon>
        <taxon>lamiids</taxon>
        <taxon>Lamiales</taxon>
        <taxon>Pedaliaceae</taxon>
        <taxon>Sesamum</taxon>
    </lineage>
</organism>
<reference evidence="1" key="2">
    <citation type="journal article" date="2024" name="Plant">
        <title>Genomic evolution and insights into agronomic trait innovations of Sesamum species.</title>
        <authorList>
            <person name="Miao H."/>
            <person name="Wang L."/>
            <person name="Qu L."/>
            <person name="Liu H."/>
            <person name="Sun Y."/>
            <person name="Le M."/>
            <person name="Wang Q."/>
            <person name="Wei S."/>
            <person name="Zheng Y."/>
            <person name="Lin W."/>
            <person name="Duan Y."/>
            <person name="Cao H."/>
            <person name="Xiong S."/>
            <person name="Wang X."/>
            <person name="Wei L."/>
            <person name="Li C."/>
            <person name="Ma Q."/>
            <person name="Ju M."/>
            <person name="Zhao R."/>
            <person name="Li G."/>
            <person name="Mu C."/>
            <person name="Tian Q."/>
            <person name="Mei H."/>
            <person name="Zhang T."/>
            <person name="Gao T."/>
            <person name="Zhang H."/>
        </authorList>
    </citation>
    <scope>NUCLEOTIDE SEQUENCE</scope>
    <source>
        <strain evidence="1">G02</strain>
    </source>
</reference>
<sequence length="149" mass="17208">MGRTHHSVPPTLREETRDFSLRVEPIVLRSRGRPSDEGILQLSIFIFSRPDKTISFSSVWKGWLRAAVIMAKRWRWAGCYSNRSVVHVLWSSPLAGRGLDGFSVTSPLQRHVSSFSSSHFLTPDFLQTYPSHLPPRKFFFLFFNLLYLP</sequence>
<name>A0AAW2R149_SESRA</name>
<proteinExistence type="predicted"/>
<accession>A0AAW2R149</accession>
<reference evidence="1" key="1">
    <citation type="submission" date="2020-06" db="EMBL/GenBank/DDBJ databases">
        <authorList>
            <person name="Li T."/>
            <person name="Hu X."/>
            <person name="Zhang T."/>
            <person name="Song X."/>
            <person name="Zhang H."/>
            <person name="Dai N."/>
            <person name="Sheng W."/>
            <person name="Hou X."/>
            <person name="Wei L."/>
        </authorList>
    </citation>
    <scope>NUCLEOTIDE SEQUENCE</scope>
    <source>
        <strain evidence="1">G02</strain>
        <tissue evidence="1">Leaf</tissue>
    </source>
</reference>
<dbReference type="AlphaFoldDB" id="A0AAW2R149"/>
<comment type="caution">
    <text evidence="1">The sequence shown here is derived from an EMBL/GenBank/DDBJ whole genome shotgun (WGS) entry which is preliminary data.</text>
</comment>
<protein>
    <submittedName>
        <fullName evidence="1">Uncharacterized protein</fullName>
    </submittedName>
</protein>